<dbReference type="Proteomes" id="UP001335737">
    <property type="component" value="Unassembled WGS sequence"/>
</dbReference>
<dbReference type="EMBL" id="JARZFX010000001">
    <property type="protein sequence ID" value="MEC5422406.1"/>
    <property type="molecule type" value="Genomic_DNA"/>
</dbReference>
<protein>
    <submittedName>
        <fullName evidence="1">Uncharacterized protein</fullName>
    </submittedName>
</protein>
<evidence type="ECO:0000313" key="2">
    <source>
        <dbReference type="Proteomes" id="UP001335737"/>
    </source>
</evidence>
<accession>A0ABU6KAP6</accession>
<keyword evidence="2" id="KW-1185">Reference proteome</keyword>
<comment type="caution">
    <text evidence="1">The sequence shown here is derived from an EMBL/GenBank/DDBJ whole genome shotgun (WGS) entry which is preliminary data.</text>
</comment>
<reference evidence="1 2" key="1">
    <citation type="journal article" date="2024" name="Int. J. Syst. Evol. Microbiol.">
        <title>Virgibacillus tibetensis sp. nov., isolated from salt lake on the Tibetan Plateau of China.</title>
        <authorList>
            <person name="Phurbu D."/>
            <person name="Liu Z.-X."/>
            <person name="Wang R."/>
            <person name="Zheng Y.-Y."/>
            <person name="Liu H.-C."/>
            <person name="Zhou Y.-G."/>
            <person name="Yu Y.-J."/>
            <person name="Li A.-H."/>
        </authorList>
    </citation>
    <scope>NUCLEOTIDE SEQUENCE [LARGE SCALE GENOMIC DNA]</scope>
    <source>
        <strain evidence="1 2">C22-A2</strain>
    </source>
</reference>
<sequence length="244" mass="27181">MSNIPVDLLHFNGKIGPQYLDVDDKSGGPDGTMKPITRDELQEMILLNFPELQNVSDQEALAKLESMQQDIADTKQTQAQILDRLNQPIDTQLTGSKVVKETLIERTVRNSNNNANTLEIPDGATGCLFIHIVYGITGSFGVSEGHRIRIYPYEGSVGRPLFGNHTSPSEYDSMPNSRSISSSTSYTIVFHRDAEQLFVDKPTNLYFKTPILFKNLRYDLLISGTFGAGEGVDSELIVYWIFNG</sequence>
<dbReference type="RefSeq" id="WP_327605970.1">
    <property type="nucleotide sequence ID" value="NZ_JARZFX010000001.1"/>
</dbReference>
<organism evidence="1 2">
    <name type="scientific">Virgibacillus tibetensis</name>
    <dbReference type="NCBI Taxonomy" id="3042313"/>
    <lineage>
        <taxon>Bacteria</taxon>
        <taxon>Bacillati</taxon>
        <taxon>Bacillota</taxon>
        <taxon>Bacilli</taxon>
        <taxon>Bacillales</taxon>
        <taxon>Bacillaceae</taxon>
        <taxon>Virgibacillus</taxon>
    </lineage>
</organism>
<evidence type="ECO:0000313" key="1">
    <source>
        <dbReference type="EMBL" id="MEC5422406.1"/>
    </source>
</evidence>
<proteinExistence type="predicted"/>
<gene>
    <name evidence="1" type="ORF">QGM71_02735</name>
</gene>
<name>A0ABU6KAP6_9BACI</name>